<keyword evidence="3" id="KW-0677">Repeat</keyword>
<evidence type="ECO:0000256" key="3">
    <source>
        <dbReference type="ARBA" id="ARBA00022737"/>
    </source>
</evidence>
<dbReference type="PANTHER" id="PTHR12891">
    <property type="entry name" value="DNA REPAIR/TRANSCRIPTION PROTEIN MET18/MMS19"/>
    <property type="match status" value="1"/>
</dbReference>
<dbReference type="Gene3D" id="1.25.10.10">
    <property type="entry name" value="Leucine-rich Repeat Variant"/>
    <property type="match status" value="2"/>
</dbReference>
<dbReference type="GO" id="GO:0006281">
    <property type="term" value="P:DNA repair"/>
    <property type="evidence" value="ECO:0007669"/>
    <property type="project" value="UniProtKB-UniRule"/>
</dbReference>
<dbReference type="Pfam" id="PF14500">
    <property type="entry name" value="MMS19_N"/>
    <property type="match status" value="1"/>
</dbReference>
<evidence type="ECO:0000256" key="5">
    <source>
        <dbReference type="RuleBase" id="RU367072"/>
    </source>
</evidence>
<dbReference type="AlphaFoldDB" id="A0AAV0KPK1"/>
<keyword evidence="4 5" id="KW-0539">Nucleus</keyword>
<evidence type="ECO:0000259" key="6">
    <source>
        <dbReference type="Pfam" id="PF12460"/>
    </source>
</evidence>
<dbReference type="GO" id="GO:0097361">
    <property type="term" value="C:cytosolic [4Fe-4S] assembly targeting complex"/>
    <property type="evidence" value="ECO:0007669"/>
    <property type="project" value="UniProtKB-UniRule"/>
</dbReference>
<dbReference type="InterPro" id="IPR029240">
    <property type="entry name" value="MMS19_N"/>
</dbReference>
<dbReference type="GO" id="GO:0051604">
    <property type="term" value="P:protein maturation"/>
    <property type="evidence" value="ECO:0007669"/>
    <property type="project" value="UniProtKB-UniRule"/>
</dbReference>
<dbReference type="SUPFAM" id="SSF48371">
    <property type="entry name" value="ARM repeat"/>
    <property type="match status" value="2"/>
</dbReference>
<dbReference type="EMBL" id="CAMGYJ010000005">
    <property type="protein sequence ID" value="CAI0423439.1"/>
    <property type="molecule type" value="Genomic_DNA"/>
</dbReference>
<comment type="subcellular location">
    <subcellularLocation>
        <location evidence="1 5">Nucleus</location>
    </subcellularLocation>
</comment>
<evidence type="ECO:0000256" key="4">
    <source>
        <dbReference type="ARBA" id="ARBA00023242"/>
    </source>
</evidence>
<protein>
    <recommendedName>
        <fullName evidence="5">MMS19 nucleotide excision repair protein</fullName>
    </recommendedName>
</protein>
<evidence type="ECO:0000256" key="1">
    <source>
        <dbReference type="ARBA" id="ARBA00004123"/>
    </source>
</evidence>
<dbReference type="InterPro" id="IPR024687">
    <property type="entry name" value="MMS19_C"/>
</dbReference>
<feature type="domain" description="MMS19 N-terminal" evidence="7">
    <location>
        <begin position="46"/>
        <end position="326"/>
    </location>
</feature>
<dbReference type="GO" id="GO:0005634">
    <property type="term" value="C:nucleus"/>
    <property type="evidence" value="ECO:0007669"/>
    <property type="project" value="UniProtKB-SubCell"/>
</dbReference>
<sequence length="1119" mass="124556">MAEASQFNRHIESYVDVSRSSAQQGASLDAIISLLKNDVVTIALLVRDMDMYLTTADNVIRARGILLLGETLMQLHSKPLENSTVHSLITFFTDRLADWRALRGAVVGCLALIRRKSFGVVSADDAVAVARSYVQQLQVQSLAQHDRKLCFELLECLLERHSHVVTSVQDHDFVYGILAAIDGEKDPQCLMLTFHIVELLVKAYPHSSGPVSSYISDIFSILGCYFPIHFTHVIIMSLSLLCSQPTTEGTDVTKDDLSTALMMAFAATPLFEPFAVPLLLEKLSSSLPSAKVDSLKSLNYCATKYGTDRMGKHAKAIWSSLKDTIYATGPEPPSSFSLDSQDAMENEIPTEAFGLLEKMISLDNGPFVSLITSDEDINTVFNTISSYNSYDKIPLHNKRRLLVIGHILYVSAQSSVSSCQKIVECFLPRLMEGLELSLDSTSSHLCNSNGNGVLSRRTNFGSLYLSIELLKACRDLRISNEDLVCRINSQNDIWCCLLQRVCGPLSETFSSFLEKNEPANDDYLCLAVKGLQVLALLPGGNLLISNSTFEVILGKLVSVVLEDSNKIYLWRLALKALVDIGRFIENFDEVDKEMRYINVVVEKFAHLVSSTEFDLPLRLKLEALSNVGRSSLKYMIRILLKLEEVITTNLIAIYVEGNITLAKTTSQLLECYSTELIPWMQNNEGSEEMLLRFADSIWKTIESLPLTVCVNNKELLDAMIKVMKLAVACCGVESQNLIVNKAYSAFSSITSFPIPLEEFKLTQEIDKLSNRDDLVLSLFASVVIGLHPQAEVPNLRSIAHVFRVFFLEGNVIAAQAYGSMVNKLNPKSSVTETLEVFTLEQAIDMVFSKDSLDSFDDAITGLAWIGKGLLMRGHERVKDIVMLLLKCLLEYGKTSSLPLKQYSSDNCHEANECFPSVAESAADAFQILVRDSDLCLNREFHAMVRPLYKQRFFSIMMPLLESLIVNSESPLSRCLVYRAFGHVISETPLLAILNDAKKLVSLLVNGMNMLSNYVSEKDGLYSLLLVLSGILTDNTGQEAVIENAHIIVNCLVQLIGYPHRMLVRETAIQCLTAMSQLPYTKIYPRRIQVLQAVSKALDDPKRVVRQEAVKCRQAWASIA</sequence>
<accession>A0AAV0KPK1</accession>
<evidence type="ECO:0000259" key="7">
    <source>
        <dbReference type="Pfam" id="PF14500"/>
    </source>
</evidence>
<dbReference type="GO" id="GO:0016226">
    <property type="term" value="P:iron-sulfur cluster assembly"/>
    <property type="evidence" value="ECO:0007669"/>
    <property type="project" value="UniProtKB-UniRule"/>
</dbReference>
<comment type="caution">
    <text evidence="8">The sequence shown here is derived from an EMBL/GenBank/DDBJ whole genome shotgun (WGS) entry which is preliminary data.</text>
</comment>
<keyword evidence="5" id="KW-0234">DNA repair</keyword>
<reference evidence="8" key="1">
    <citation type="submission" date="2022-08" db="EMBL/GenBank/DDBJ databases">
        <authorList>
            <person name="Gutierrez-Valencia J."/>
        </authorList>
    </citation>
    <scope>NUCLEOTIDE SEQUENCE</scope>
</reference>
<evidence type="ECO:0000313" key="8">
    <source>
        <dbReference type="EMBL" id="CAI0423439.1"/>
    </source>
</evidence>
<dbReference type="InterPro" id="IPR039920">
    <property type="entry name" value="MMS19"/>
</dbReference>
<evidence type="ECO:0000256" key="2">
    <source>
        <dbReference type="ARBA" id="ARBA00009340"/>
    </source>
</evidence>
<dbReference type="InterPro" id="IPR011989">
    <property type="entry name" value="ARM-like"/>
</dbReference>
<keyword evidence="5" id="KW-0227">DNA damage</keyword>
<gene>
    <name evidence="8" type="ORF">LITE_LOCUS19519</name>
</gene>
<evidence type="ECO:0000313" key="9">
    <source>
        <dbReference type="Proteomes" id="UP001154282"/>
    </source>
</evidence>
<dbReference type="Proteomes" id="UP001154282">
    <property type="component" value="Unassembled WGS sequence"/>
</dbReference>
<proteinExistence type="inferred from homology"/>
<keyword evidence="9" id="KW-1185">Reference proteome</keyword>
<comment type="similarity">
    <text evidence="2 5">Belongs to the MET18/MMS19 family.</text>
</comment>
<feature type="domain" description="MMS19 C-terminal" evidence="6">
    <location>
        <begin position="635"/>
        <end position="1074"/>
    </location>
</feature>
<comment type="function">
    <text evidence="5">Key component of the cytosolic iron-sulfur protein assembly (CIA) complex, a multiprotein complex that mediates the incorporation of iron-sulfur cluster into apoproteins specifically involved in DNA metabolism and genomic integrity. In the CIA complex, MMS19 acts as an adapter between early-acting CIA components and a subset of cellular target iron-sulfur proteins.</text>
</comment>
<name>A0AAV0KPK1_9ROSI</name>
<dbReference type="InterPro" id="IPR016024">
    <property type="entry name" value="ARM-type_fold"/>
</dbReference>
<organism evidence="8 9">
    <name type="scientific">Linum tenue</name>
    <dbReference type="NCBI Taxonomy" id="586396"/>
    <lineage>
        <taxon>Eukaryota</taxon>
        <taxon>Viridiplantae</taxon>
        <taxon>Streptophyta</taxon>
        <taxon>Embryophyta</taxon>
        <taxon>Tracheophyta</taxon>
        <taxon>Spermatophyta</taxon>
        <taxon>Magnoliopsida</taxon>
        <taxon>eudicotyledons</taxon>
        <taxon>Gunneridae</taxon>
        <taxon>Pentapetalae</taxon>
        <taxon>rosids</taxon>
        <taxon>fabids</taxon>
        <taxon>Malpighiales</taxon>
        <taxon>Linaceae</taxon>
        <taxon>Linum</taxon>
    </lineage>
</organism>
<dbReference type="Pfam" id="PF12460">
    <property type="entry name" value="MMS19_C"/>
    <property type="match status" value="1"/>
</dbReference>
<dbReference type="PANTHER" id="PTHR12891:SF0">
    <property type="entry name" value="MMS19 NUCLEOTIDE EXCISION REPAIR PROTEIN HOMOLOG"/>
    <property type="match status" value="1"/>
</dbReference>